<dbReference type="RefSeq" id="WP_126414699.1">
    <property type="nucleotide sequence ID" value="NZ_JASPER010000023.1"/>
</dbReference>
<name>A0A448PN96_ACTVI</name>
<dbReference type="InterPro" id="IPR019546">
    <property type="entry name" value="TAT_signal_bac_arc"/>
</dbReference>
<accession>A0A448PN96</accession>
<reference evidence="1 2" key="1">
    <citation type="submission" date="2018-12" db="EMBL/GenBank/DDBJ databases">
        <authorList>
            <consortium name="Pathogen Informatics"/>
        </authorList>
    </citation>
    <scope>NUCLEOTIDE SEQUENCE [LARGE SCALE GENOMIC DNA]</scope>
    <source>
        <strain evidence="1 2">NCTC10951</strain>
    </source>
</reference>
<protein>
    <submittedName>
        <fullName evidence="1">NAD(P)H nitroreductase RV3131/MT3217</fullName>
    </submittedName>
</protein>
<dbReference type="SUPFAM" id="SSF55469">
    <property type="entry name" value="FMN-dependent nitroreductase-like"/>
    <property type="match status" value="1"/>
</dbReference>
<sequence>MTPPTSPADQAAPGTESTRLDASDAAPAHSDRQPRKGRRLSRRTALKAAGIGGAALATGATGIAVRGATNGVWSAGRGAPYELWRQWTPASPGLRGIVAAATLAANPHNIQPWLFTVDAADSPDASTGRIDLHADPGRLTPLCDPDGRERTAGFGCALYSIEVAARAQGKQAQVESWPDGGSEQSDHVARVSITDADPPASWEQELAAAIPRRHTYRGPFTARMPERTMLDSLTGAAPQGARIVWVTEPSAVAALGDLYVEATQAIANDAEMSADSFAWMRNDRSQIDAHRDGLTLDCQGLSDAMLAAAKILPAQSRESSDSFWVKSTREVHTATARAYGIVCVDDVSEPRNRLDGGRLLQHVHLAATAAGLGLHHMNQVSERIARDTAQGLQDRFSQRWATITDVPAPQSLLAFRVGFPERTVRPSPRRALNDLVRGTNG</sequence>
<dbReference type="KEGG" id="avc:NCTC10951_02340"/>
<dbReference type="GO" id="GO:0016491">
    <property type="term" value="F:oxidoreductase activity"/>
    <property type="evidence" value="ECO:0007669"/>
    <property type="project" value="InterPro"/>
</dbReference>
<dbReference type="Proteomes" id="UP000268658">
    <property type="component" value="Chromosome"/>
</dbReference>
<dbReference type="NCBIfam" id="NF047509">
    <property type="entry name" value="Rv3131_FMN_oxido"/>
    <property type="match status" value="1"/>
</dbReference>
<dbReference type="OrthoDB" id="8156917at2"/>
<gene>
    <name evidence="1" type="ORF">NCTC10951_02340</name>
</gene>
<dbReference type="AlphaFoldDB" id="A0A448PN96"/>
<evidence type="ECO:0000313" key="1">
    <source>
        <dbReference type="EMBL" id="VEI17722.1"/>
    </source>
</evidence>
<dbReference type="PROSITE" id="PS51318">
    <property type="entry name" value="TAT"/>
    <property type="match status" value="1"/>
</dbReference>
<organism evidence="1 2">
    <name type="scientific">Actinomyces viscosus</name>
    <dbReference type="NCBI Taxonomy" id="1656"/>
    <lineage>
        <taxon>Bacteria</taxon>
        <taxon>Bacillati</taxon>
        <taxon>Actinomycetota</taxon>
        <taxon>Actinomycetes</taxon>
        <taxon>Actinomycetales</taxon>
        <taxon>Actinomycetaceae</taxon>
        <taxon>Actinomyces</taxon>
    </lineage>
</organism>
<dbReference type="Gene3D" id="3.40.109.10">
    <property type="entry name" value="NADH Oxidase"/>
    <property type="match status" value="1"/>
</dbReference>
<dbReference type="NCBIfam" id="TIGR01409">
    <property type="entry name" value="TAT_signal_seq"/>
    <property type="match status" value="1"/>
</dbReference>
<dbReference type="EMBL" id="LR134477">
    <property type="protein sequence ID" value="VEI17722.1"/>
    <property type="molecule type" value="Genomic_DNA"/>
</dbReference>
<dbReference type="InterPro" id="IPR006311">
    <property type="entry name" value="TAT_signal"/>
</dbReference>
<dbReference type="InterPro" id="IPR000415">
    <property type="entry name" value="Nitroreductase-like"/>
</dbReference>
<proteinExistence type="predicted"/>
<evidence type="ECO:0000313" key="2">
    <source>
        <dbReference type="Proteomes" id="UP000268658"/>
    </source>
</evidence>